<dbReference type="InterPro" id="IPR006342">
    <property type="entry name" value="FkbM_mtfrase"/>
</dbReference>
<comment type="caution">
    <text evidence="2">The sequence shown here is derived from an EMBL/GenBank/DDBJ whole genome shotgun (WGS) entry which is preliminary data.</text>
</comment>
<reference evidence="2 3" key="1">
    <citation type="journal article" date="2015" name="Nature">
        <title>rRNA introns, odd ribosomes, and small enigmatic genomes across a large radiation of phyla.</title>
        <authorList>
            <person name="Brown C.T."/>
            <person name="Hug L.A."/>
            <person name="Thomas B.C."/>
            <person name="Sharon I."/>
            <person name="Castelle C.J."/>
            <person name="Singh A."/>
            <person name="Wilkins M.J."/>
            <person name="Williams K.H."/>
            <person name="Banfield J.F."/>
        </authorList>
    </citation>
    <scope>NUCLEOTIDE SEQUENCE [LARGE SCALE GENOMIC DNA]</scope>
</reference>
<dbReference type="NCBIfam" id="TIGR01444">
    <property type="entry name" value="fkbM_fam"/>
    <property type="match status" value="1"/>
</dbReference>
<dbReference type="InterPro" id="IPR029063">
    <property type="entry name" value="SAM-dependent_MTases_sf"/>
</dbReference>
<proteinExistence type="predicted"/>
<protein>
    <submittedName>
        <fullName evidence="2">Methyltransferase, FkbM family</fullName>
    </submittedName>
</protein>
<dbReference type="Pfam" id="PF05050">
    <property type="entry name" value="Methyltransf_21"/>
    <property type="match status" value="1"/>
</dbReference>
<dbReference type="PANTHER" id="PTHR34203">
    <property type="entry name" value="METHYLTRANSFERASE, FKBM FAMILY PROTEIN"/>
    <property type="match status" value="1"/>
</dbReference>
<dbReference type="AlphaFoldDB" id="A0A0G1CNX8"/>
<gene>
    <name evidence="2" type="ORF">UV61_C0003G0035</name>
</gene>
<organism evidence="2 3">
    <name type="scientific">Candidatus Gottesmanbacteria bacterium GW2011_GWB1_43_11</name>
    <dbReference type="NCBI Taxonomy" id="1618446"/>
    <lineage>
        <taxon>Bacteria</taxon>
        <taxon>Candidatus Gottesmaniibacteriota</taxon>
    </lineage>
</organism>
<keyword evidence="2" id="KW-0489">Methyltransferase</keyword>
<dbReference type="STRING" id="1618446.UV61_C0003G0035"/>
<dbReference type="Proteomes" id="UP000034050">
    <property type="component" value="Unassembled WGS sequence"/>
</dbReference>
<dbReference type="PATRIC" id="fig|1618446.3.peg.457"/>
<feature type="domain" description="Methyltransferase FkbM" evidence="1">
    <location>
        <begin position="54"/>
        <end position="192"/>
    </location>
</feature>
<keyword evidence="2" id="KW-0808">Transferase</keyword>
<evidence type="ECO:0000313" key="2">
    <source>
        <dbReference type="EMBL" id="KKS87182.1"/>
    </source>
</evidence>
<dbReference type="Gene3D" id="3.40.50.150">
    <property type="entry name" value="Vaccinia Virus protein VP39"/>
    <property type="match status" value="1"/>
</dbReference>
<dbReference type="PANTHER" id="PTHR34203:SF15">
    <property type="entry name" value="SLL1173 PROTEIN"/>
    <property type="match status" value="1"/>
</dbReference>
<sequence>MNMKWWFIKTIQATRFYPVVRWGWRTFDKLHFLRRRREQNFFGQFVRPNDLVFDVGACFGEKTSIFLKLGARVVAIEPATASLAELRHKFANDPRVAIIPYAASAKNGWGSLAICEQEPAITTMSKSWVTHSRFAKDFRWTRVQKIPLVTLNTLIQKYGQPAFCKIDVEGYETNVLHGLTTSLPLISFEFHRELLNNTFKSLRYLDSLGQVHFNYTAYDSMHFLLPRWLDYRSLSKHLSAQTDRYLWGDIYAKL</sequence>
<dbReference type="GO" id="GO:0032259">
    <property type="term" value="P:methylation"/>
    <property type="evidence" value="ECO:0007669"/>
    <property type="project" value="UniProtKB-KW"/>
</dbReference>
<dbReference type="EMBL" id="LCFD01000003">
    <property type="protein sequence ID" value="KKS87182.1"/>
    <property type="molecule type" value="Genomic_DNA"/>
</dbReference>
<name>A0A0G1CNX8_9BACT</name>
<dbReference type="SUPFAM" id="SSF53335">
    <property type="entry name" value="S-adenosyl-L-methionine-dependent methyltransferases"/>
    <property type="match status" value="1"/>
</dbReference>
<dbReference type="InterPro" id="IPR052514">
    <property type="entry name" value="SAM-dependent_MTase"/>
</dbReference>
<dbReference type="GO" id="GO:0008168">
    <property type="term" value="F:methyltransferase activity"/>
    <property type="evidence" value="ECO:0007669"/>
    <property type="project" value="UniProtKB-KW"/>
</dbReference>
<evidence type="ECO:0000259" key="1">
    <source>
        <dbReference type="Pfam" id="PF05050"/>
    </source>
</evidence>
<accession>A0A0G1CNX8</accession>
<evidence type="ECO:0000313" key="3">
    <source>
        <dbReference type="Proteomes" id="UP000034050"/>
    </source>
</evidence>